<evidence type="ECO:0000259" key="7">
    <source>
        <dbReference type="PROSITE" id="PS50056"/>
    </source>
</evidence>
<dbReference type="InterPro" id="IPR008343">
    <property type="entry name" value="MKP"/>
</dbReference>
<dbReference type="PRINTS" id="PR01764">
    <property type="entry name" value="MAPKPHPHTASE"/>
</dbReference>
<dbReference type="EC" id="3.1.3.48" evidence="2"/>
<dbReference type="SUPFAM" id="SSF52799">
    <property type="entry name" value="(Phosphotyrosine protein) phosphatases II"/>
    <property type="match status" value="1"/>
</dbReference>
<dbReference type="PROSITE" id="PS50054">
    <property type="entry name" value="TYR_PHOSPHATASE_DUAL"/>
    <property type="match status" value="1"/>
</dbReference>
<dbReference type="GO" id="GO:0005829">
    <property type="term" value="C:cytosol"/>
    <property type="evidence" value="ECO:0007669"/>
    <property type="project" value="TreeGrafter"/>
</dbReference>
<dbReference type="GO" id="GO:0043409">
    <property type="term" value="P:negative regulation of MAPK cascade"/>
    <property type="evidence" value="ECO:0007669"/>
    <property type="project" value="TreeGrafter"/>
</dbReference>
<evidence type="ECO:0000256" key="3">
    <source>
        <dbReference type="ARBA" id="ARBA00022801"/>
    </source>
</evidence>
<dbReference type="GO" id="GO:0017017">
    <property type="term" value="F:MAP kinase tyrosine/serine/threonine phosphatase activity"/>
    <property type="evidence" value="ECO:0007669"/>
    <property type="project" value="InterPro"/>
</dbReference>
<evidence type="ECO:0000313" key="8">
    <source>
        <dbReference type="Proteomes" id="UP000887577"/>
    </source>
</evidence>
<sequence>MMMELGHKSASFSPSDLASTSGFSELTAINAEQLASILLSQSFDCTVLDCRPPGTLPTIRCAHPIFLPTVLLRRLNNGTISPTSISPLLCDADRKVIIVPDSMQTNSLAARIFDTLVRRHYTVALLNEDVKVLADISPELCTESVMKGLNLNILNMRDAIGKKVATKSGVVVELDQESATHDENRHRRPVAMFPVQILPYLYLGNMEIAKNKETLQRYNIRYVINVTSNLPNYFKDDTGYNYLRIAVDDTCSHNLIEHFPTAISFIERAREEKCAVLVHCLAGISRSVTICLAYLMQATHSTLEQAFDFLLKQNGAIAPNFHFMGQLIEFERNLFDSTGNSSSTSSLPPSSTTSANSIESSSTSCSSA</sequence>
<evidence type="ECO:0000313" key="9">
    <source>
        <dbReference type="WBParaSite" id="PSU_v2.g15201.t1"/>
    </source>
</evidence>
<evidence type="ECO:0000256" key="1">
    <source>
        <dbReference type="ARBA" id="ARBA00008601"/>
    </source>
</evidence>
<evidence type="ECO:0000259" key="6">
    <source>
        <dbReference type="PROSITE" id="PS50054"/>
    </source>
</evidence>
<feature type="domain" description="Tyrosine specific protein phosphatases" evidence="7">
    <location>
        <begin position="257"/>
        <end position="314"/>
    </location>
</feature>
<dbReference type="InterPro" id="IPR029021">
    <property type="entry name" value="Prot-tyrosine_phosphatase-like"/>
</dbReference>
<keyword evidence="4" id="KW-0904">Protein phosphatase</keyword>
<dbReference type="Gene3D" id="3.90.190.10">
    <property type="entry name" value="Protein tyrosine phosphatase superfamily"/>
    <property type="match status" value="1"/>
</dbReference>
<accession>A0A914Y6X3</accession>
<dbReference type="Proteomes" id="UP000887577">
    <property type="component" value="Unplaced"/>
</dbReference>
<feature type="domain" description="Tyrosine-protein phosphatase" evidence="6">
    <location>
        <begin position="193"/>
        <end position="336"/>
    </location>
</feature>
<feature type="region of interest" description="Disordered" evidence="5">
    <location>
        <begin position="341"/>
        <end position="368"/>
    </location>
</feature>
<dbReference type="SUPFAM" id="SSF52821">
    <property type="entry name" value="Rhodanese/Cell cycle control phosphatase"/>
    <property type="match status" value="1"/>
</dbReference>
<evidence type="ECO:0000256" key="5">
    <source>
        <dbReference type="SAM" id="MobiDB-lite"/>
    </source>
</evidence>
<dbReference type="AlphaFoldDB" id="A0A914Y6X3"/>
<dbReference type="InterPro" id="IPR000340">
    <property type="entry name" value="Dual-sp_phosphatase_cat-dom"/>
</dbReference>
<dbReference type="InterPro" id="IPR000387">
    <property type="entry name" value="Tyr_Pase_dom"/>
</dbReference>
<dbReference type="InterPro" id="IPR036873">
    <property type="entry name" value="Rhodanese-like_dom_sf"/>
</dbReference>
<name>A0A914Y6X3_9BILA</name>
<dbReference type="PROSITE" id="PS50056">
    <property type="entry name" value="TYR_PHOSPHATASE_2"/>
    <property type="match status" value="1"/>
</dbReference>
<dbReference type="PANTHER" id="PTHR10159:SF519">
    <property type="entry name" value="DUAL SPECIFICITY PROTEIN PHOSPHATASE MPK3"/>
    <property type="match status" value="1"/>
</dbReference>
<dbReference type="Pfam" id="PF00782">
    <property type="entry name" value="DSPc"/>
    <property type="match status" value="1"/>
</dbReference>
<dbReference type="GO" id="GO:0008330">
    <property type="term" value="F:protein tyrosine/threonine phosphatase activity"/>
    <property type="evidence" value="ECO:0007669"/>
    <property type="project" value="TreeGrafter"/>
</dbReference>
<dbReference type="SMART" id="SM00195">
    <property type="entry name" value="DSPc"/>
    <property type="match status" value="1"/>
</dbReference>
<dbReference type="InterPro" id="IPR020422">
    <property type="entry name" value="TYR_PHOSPHATASE_DUAL_dom"/>
</dbReference>
<dbReference type="PRINTS" id="PR01908">
    <property type="entry name" value="ADSPHPHTASE"/>
</dbReference>
<proteinExistence type="inferred from homology"/>
<organism evidence="8 9">
    <name type="scientific">Panagrolaimus superbus</name>
    <dbReference type="NCBI Taxonomy" id="310955"/>
    <lineage>
        <taxon>Eukaryota</taxon>
        <taxon>Metazoa</taxon>
        <taxon>Ecdysozoa</taxon>
        <taxon>Nematoda</taxon>
        <taxon>Chromadorea</taxon>
        <taxon>Rhabditida</taxon>
        <taxon>Tylenchina</taxon>
        <taxon>Panagrolaimomorpha</taxon>
        <taxon>Panagrolaimoidea</taxon>
        <taxon>Panagrolaimidae</taxon>
        <taxon>Panagrolaimus</taxon>
    </lineage>
</organism>
<keyword evidence="3" id="KW-0378">Hydrolase</keyword>
<protein>
    <recommendedName>
        <fullName evidence="2">protein-tyrosine-phosphatase</fullName>
        <ecNumber evidence="2">3.1.3.48</ecNumber>
    </recommendedName>
</protein>
<dbReference type="PANTHER" id="PTHR10159">
    <property type="entry name" value="DUAL SPECIFICITY PROTEIN PHOSPHATASE"/>
    <property type="match status" value="1"/>
</dbReference>
<comment type="similarity">
    <text evidence="1">Belongs to the protein-tyrosine phosphatase family. Non-receptor class dual specificity subfamily.</text>
</comment>
<dbReference type="Gene3D" id="3.40.250.10">
    <property type="entry name" value="Rhodanese-like domain"/>
    <property type="match status" value="1"/>
</dbReference>
<evidence type="ECO:0000256" key="2">
    <source>
        <dbReference type="ARBA" id="ARBA00013064"/>
    </source>
</evidence>
<evidence type="ECO:0000256" key="4">
    <source>
        <dbReference type="ARBA" id="ARBA00022912"/>
    </source>
</evidence>
<dbReference type="GO" id="GO:0033550">
    <property type="term" value="F:MAP kinase tyrosine phosphatase activity"/>
    <property type="evidence" value="ECO:0007669"/>
    <property type="project" value="TreeGrafter"/>
</dbReference>
<reference evidence="9" key="1">
    <citation type="submission" date="2022-11" db="UniProtKB">
        <authorList>
            <consortium name="WormBaseParasite"/>
        </authorList>
    </citation>
    <scope>IDENTIFICATION</scope>
</reference>
<dbReference type="WBParaSite" id="PSU_v2.g15201.t1">
    <property type="protein sequence ID" value="PSU_v2.g15201.t1"/>
    <property type="gene ID" value="PSU_v2.g15201"/>
</dbReference>
<keyword evidence="8" id="KW-1185">Reference proteome</keyword>